<feature type="compositionally biased region" description="Low complexity" evidence="1">
    <location>
        <begin position="787"/>
        <end position="807"/>
    </location>
</feature>
<feature type="region of interest" description="Disordered" evidence="1">
    <location>
        <begin position="1100"/>
        <end position="1314"/>
    </location>
</feature>
<protein>
    <submittedName>
        <fullName evidence="2">Uncharacterized protein</fullName>
    </submittedName>
</protein>
<feature type="compositionally biased region" description="Low complexity" evidence="1">
    <location>
        <begin position="344"/>
        <end position="356"/>
    </location>
</feature>
<feature type="compositionally biased region" description="Low complexity" evidence="1">
    <location>
        <begin position="273"/>
        <end position="283"/>
    </location>
</feature>
<feature type="compositionally biased region" description="Low complexity" evidence="1">
    <location>
        <begin position="1342"/>
        <end position="1372"/>
    </location>
</feature>
<feature type="compositionally biased region" description="Low complexity" evidence="1">
    <location>
        <begin position="1213"/>
        <end position="1255"/>
    </location>
</feature>
<feature type="compositionally biased region" description="Low complexity" evidence="1">
    <location>
        <begin position="1046"/>
        <end position="1063"/>
    </location>
</feature>
<feature type="compositionally biased region" description="Polar residues" evidence="1">
    <location>
        <begin position="630"/>
        <end position="639"/>
    </location>
</feature>
<feature type="compositionally biased region" description="Low complexity" evidence="1">
    <location>
        <begin position="1703"/>
        <end position="1721"/>
    </location>
</feature>
<organism evidence="2 3">
    <name type="scientific">Achaetomium macrosporum</name>
    <dbReference type="NCBI Taxonomy" id="79813"/>
    <lineage>
        <taxon>Eukaryota</taxon>
        <taxon>Fungi</taxon>
        <taxon>Dikarya</taxon>
        <taxon>Ascomycota</taxon>
        <taxon>Pezizomycotina</taxon>
        <taxon>Sordariomycetes</taxon>
        <taxon>Sordariomycetidae</taxon>
        <taxon>Sordariales</taxon>
        <taxon>Chaetomiaceae</taxon>
        <taxon>Achaetomium</taxon>
    </lineage>
</organism>
<feature type="region of interest" description="Disordered" evidence="1">
    <location>
        <begin position="1"/>
        <end position="189"/>
    </location>
</feature>
<feature type="compositionally biased region" description="Polar residues" evidence="1">
    <location>
        <begin position="971"/>
        <end position="983"/>
    </location>
</feature>
<feature type="compositionally biased region" description="Acidic residues" evidence="1">
    <location>
        <begin position="1670"/>
        <end position="1684"/>
    </location>
</feature>
<reference evidence="2" key="1">
    <citation type="journal article" date="2023" name="Mol. Phylogenet. Evol.">
        <title>Genome-scale phylogeny and comparative genomics of the fungal order Sordariales.</title>
        <authorList>
            <person name="Hensen N."/>
            <person name="Bonometti L."/>
            <person name="Westerberg I."/>
            <person name="Brannstrom I.O."/>
            <person name="Guillou S."/>
            <person name="Cros-Aarteil S."/>
            <person name="Calhoun S."/>
            <person name="Haridas S."/>
            <person name="Kuo A."/>
            <person name="Mondo S."/>
            <person name="Pangilinan J."/>
            <person name="Riley R."/>
            <person name="LaButti K."/>
            <person name="Andreopoulos B."/>
            <person name="Lipzen A."/>
            <person name="Chen C."/>
            <person name="Yan M."/>
            <person name="Daum C."/>
            <person name="Ng V."/>
            <person name="Clum A."/>
            <person name="Steindorff A."/>
            <person name="Ohm R.A."/>
            <person name="Martin F."/>
            <person name="Silar P."/>
            <person name="Natvig D.O."/>
            <person name="Lalanne C."/>
            <person name="Gautier V."/>
            <person name="Ament-Velasquez S.L."/>
            <person name="Kruys A."/>
            <person name="Hutchinson M.I."/>
            <person name="Powell A.J."/>
            <person name="Barry K."/>
            <person name="Miller A.N."/>
            <person name="Grigoriev I.V."/>
            <person name="Debuchy R."/>
            <person name="Gladieux P."/>
            <person name="Hiltunen Thoren M."/>
            <person name="Johannesson H."/>
        </authorList>
    </citation>
    <scope>NUCLEOTIDE SEQUENCE</scope>
    <source>
        <strain evidence="2">CBS 532.94</strain>
    </source>
</reference>
<feature type="compositionally biased region" description="Polar residues" evidence="1">
    <location>
        <begin position="1473"/>
        <end position="1533"/>
    </location>
</feature>
<feature type="compositionally biased region" description="Polar residues" evidence="1">
    <location>
        <begin position="599"/>
        <end position="622"/>
    </location>
</feature>
<keyword evidence="3" id="KW-1185">Reference proteome</keyword>
<feature type="compositionally biased region" description="Polar residues" evidence="1">
    <location>
        <begin position="856"/>
        <end position="865"/>
    </location>
</feature>
<feature type="compositionally biased region" description="Low complexity" evidence="1">
    <location>
        <begin position="1588"/>
        <end position="1606"/>
    </location>
</feature>
<comment type="caution">
    <text evidence="2">The sequence shown here is derived from an EMBL/GenBank/DDBJ whole genome shotgun (WGS) entry which is preliminary data.</text>
</comment>
<feature type="compositionally biased region" description="Polar residues" evidence="1">
    <location>
        <begin position="1616"/>
        <end position="1635"/>
    </location>
</feature>
<dbReference type="EMBL" id="MU860429">
    <property type="protein sequence ID" value="KAK4234018.1"/>
    <property type="molecule type" value="Genomic_DNA"/>
</dbReference>
<feature type="compositionally biased region" description="Low complexity" evidence="1">
    <location>
        <begin position="153"/>
        <end position="163"/>
    </location>
</feature>
<reference evidence="2" key="2">
    <citation type="submission" date="2023-05" db="EMBL/GenBank/DDBJ databases">
        <authorList>
            <consortium name="Lawrence Berkeley National Laboratory"/>
            <person name="Steindorff A."/>
            <person name="Hensen N."/>
            <person name="Bonometti L."/>
            <person name="Westerberg I."/>
            <person name="Brannstrom I.O."/>
            <person name="Guillou S."/>
            <person name="Cros-Aarteil S."/>
            <person name="Calhoun S."/>
            <person name="Haridas S."/>
            <person name="Kuo A."/>
            <person name="Mondo S."/>
            <person name="Pangilinan J."/>
            <person name="Riley R."/>
            <person name="Labutti K."/>
            <person name="Andreopoulos B."/>
            <person name="Lipzen A."/>
            <person name="Chen C."/>
            <person name="Yanf M."/>
            <person name="Daum C."/>
            <person name="Ng V."/>
            <person name="Clum A."/>
            <person name="Ohm R."/>
            <person name="Martin F."/>
            <person name="Silar P."/>
            <person name="Natvig D."/>
            <person name="Lalanne C."/>
            <person name="Gautier V."/>
            <person name="Ament-Velasquez S.L."/>
            <person name="Kruys A."/>
            <person name="Hutchinson M.I."/>
            <person name="Powell A.J."/>
            <person name="Barry K."/>
            <person name="Miller A.N."/>
            <person name="Grigoriev I.V."/>
            <person name="Debuchy R."/>
            <person name="Gladieux P."/>
            <person name="Thoren M.H."/>
            <person name="Johannesson H."/>
        </authorList>
    </citation>
    <scope>NUCLEOTIDE SEQUENCE</scope>
    <source>
        <strain evidence="2">CBS 532.94</strain>
    </source>
</reference>
<feature type="compositionally biased region" description="Polar residues" evidence="1">
    <location>
        <begin position="437"/>
        <end position="450"/>
    </location>
</feature>
<feature type="compositionally biased region" description="Low complexity" evidence="1">
    <location>
        <begin position="91"/>
        <end position="111"/>
    </location>
</feature>
<feature type="compositionally biased region" description="Polar residues" evidence="1">
    <location>
        <begin position="292"/>
        <end position="302"/>
    </location>
</feature>
<name>A0AAN7H7S8_9PEZI</name>
<feature type="compositionally biased region" description="Polar residues" evidence="1">
    <location>
        <begin position="873"/>
        <end position="906"/>
    </location>
</feature>
<feature type="compositionally biased region" description="Polar residues" evidence="1">
    <location>
        <begin position="1404"/>
        <end position="1413"/>
    </location>
</feature>
<feature type="compositionally biased region" description="Polar residues" evidence="1">
    <location>
        <begin position="112"/>
        <end position="152"/>
    </location>
</feature>
<feature type="compositionally biased region" description="Low complexity" evidence="1">
    <location>
        <begin position="1183"/>
        <end position="1203"/>
    </location>
</feature>
<feature type="compositionally biased region" description="Polar residues" evidence="1">
    <location>
        <begin position="1557"/>
        <end position="1568"/>
    </location>
</feature>
<accession>A0AAN7H7S8</accession>
<evidence type="ECO:0000313" key="3">
    <source>
        <dbReference type="Proteomes" id="UP001303760"/>
    </source>
</evidence>
<dbReference type="Proteomes" id="UP001303760">
    <property type="component" value="Unassembled WGS sequence"/>
</dbReference>
<feature type="compositionally biased region" description="Low complexity" evidence="1">
    <location>
        <begin position="585"/>
        <end position="598"/>
    </location>
</feature>
<feature type="compositionally biased region" description="Polar residues" evidence="1">
    <location>
        <begin position="998"/>
        <end position="1022"/>
    </location>
</feature>
<feature type="region of interest" description="Disordered" evidence="1">
    <location>
        <begin position="248"/>
        <end position="1079"/>
    </location>
</feature>
<feature type="region of interest" description="Disordered" evidence="1">
    <location>
        <begin position="1329"/>
        <end position="1723"/>
    </location>
</feature>
<feature type="compositionally biased region" description="Polar residues" evidence="1">
    <location>
        <begin position="824"/>
        <end position="833"/>
    </location>
</feature>
<feature type="compositionally biased region" description="Polar residues" evidence="1">
    <location>
        <begin position="918"/>
        <end position="962"/>
    </location>
</feature>
<feature type="compositionally biased region" description="Low complexity" evidence="1">
    <location>
        <begin position="21"/>
        <end position="43"/>
    </location>
</feature>
<feature type="compositionally biased region" description="Gly residues" evidence="1">
    <location>
        <begin position="1790"/>
        <end position="1799"/>
    </location>
</feature>
<gene>
    <name evidence="2" type="ORF">C8A03DRAFT_19009</name>
</gene>
<sequence length="1799" mass="189365">MAAYAQNPAFKPLPPPGGYPQGYHLHVQQPQQPQQPQQQHQQQFSADGVHRPPSFVGLPPIRRASTFGSSLGLTAEEFMPSENNAEGAARQQQQQQSQQPSPGPQGNQSQSRMAGQQTGQFMGSSQHSGQYVQSVYRPTQGAQSSQGGQKPAQQGQTWQLQGQNPGQHHAFPNAVPGGGFQHAGMQGQAASQMPLRNFAGGPGNAPAVMNGAAAQMGQGQQFVPGSGRPMMVPPHLLPGNLLQRFHPHGGGWNLQESHLSEPLQPTSRHRRSPSSASSQQQQPYYGLDKETGVTSSTSASTLQRHKPLQAQQTQQAQPTQQTQQQQQQQARAQQPSALPSQENQPPASQPDQAPSASHHDAAGQRPDGDALSRLHSQQSNPSRPGAISAATDGPKKRNSGVFTSIRGRFAGGHLEERPDSENGPDPQGANGDAASVASVTTEDVGQQPNRNPMFGPRGGVPTPDNLSYSQSKDSVVAHGPGTPLGERMSPQPASQFAPPGAPGGSGGKLNKFFGIGAHSTPSQPGSQYLPEIPRSSMSGAAPEHKHTTSIGGLPKKRFSALKDVFSRSSPHDGPKNSAPSFTVRMPAQSPPQMQAQAQYHGQPQLQAQNPVSQGGLSPQSGPMGTPATGPVTQSSSNNAPPGGPVLQPVSSVGGLPLAGQEQTGPATGVRHPGYGLPAAMPPQHNLVPNQNQDRKPSGGIFGFLRGRSDSKSQETPQAHGLQGGPGQQLAFAPGQGNFQGQQLGMRMPLGPQGRPMTATNQQPHPGQLPPQPQFMQPGAPGSAGSLQPQQGQMTGQRQMTGMSQQSGFLQNQQPEVQIHGQRPPMQTQSSRASIQAEPLNQSTTGQPQGSTTVPQRSQPTPQQESAKPAEPTSAASTADSPLSQHSQPANQLPIEQSRLQTKSPVSPRQPFTAPHPGPNQTYQQVPGSQNGTPAPPAQQVSRKPVQTPSGPVTDGSAMQGSDYTFDDQFQRPVSPSSQAQSPLSGIPGEEIEQARVVPSQQQATGAQIQTSDSRLSSRQSPPATMPREGTPLSAHAPGSVSGESAQGSGPTQLPPTQQLNQPGLHPPTNQQATQVPPALGYAAGQQSFIAYQPGAVLPPHLRQQFGPGNVHPNGLPMNAQPKEKEQSTLSKLFKGNKAPNPAGPTQKAEKEKSSKLAVLSAMSAFKRGAKQADTQTPAQMTLGQPAPGQPPAGMQQFAARPQPQRQPQPQPQPQQQQQQQQGPPGPIPGMMARRPTQQQMGPIPAQAPAQPNQQAITLLQGPRQVRPPAPEPQYDQVPIPAGYGYVHGEGRVAPAPAPFYVGPPQNTPAHGLSVGARLPSGIPWVQAGLPAQQGPIPASAGQPALAQASTASQTSSTPRSQTPSQAQSQHQAPPAPDVSDQKRAQNVDGHLAGQQIPPQAPGPVTQQPQSLPATTVGLAAGVSPQSSTHPPGTQIAQENVAPPEEPAQPRPEPVHMHTQEGNVPLPPQIRYTVPQQSSVPPNATIAQGASQALHGGNTSADGIASLPSQQARQTQSTHPGAASGSANTGFSPHSPSPQPIDRDLRAVSPEPPVQEPLSPTKQLTTPTQRVAEDNIYDATPRQSQFPAHQQQQQQQQQQQHQQHQQQPNPAADRSQAPAQQQGPQHVDALNNNITINGVVEPKSAGLSHDAPRPRPGVETPEPALHRREDGDDNHDDLDSEESDMESPIIQSATLATVHGAGQASPTSSPISPNNSTAAAAAKDSVAIFERAKRKAEEQREAERRLVLEEKIPVFDNDDGDAYGPNGRKKDEEVPHMSATSYPGQEWNPYGEGGFEGWDD</sequence>
<feature type="compositionally biased region" description="Polar residues" evidence="1">
    <location>
        <begin position="1172"/>
        <end position="1182"/>
    </location>
</feature>
<feature type="region of interest" description="Disordered" evidence="1">
    <location>
        <begin position="1752"/>
        <end position="1799"/>
    </location>
</feature>
<feature type="compositionally biased region" description="Low complexity" evidence="1">
    <location>
        <begin position="309"/>
        <end position="334"/>
    </location>
</feature>
<proteinExistence type="predicted"/>
<evidence type="ECO:0000256" key="1">
    <source>
        <dbReference type="SAM" id="MobiDB-lite"/>
    </source>
</evidence>
<feature type="compositionally biased region" description="Low complexity" evidence="1">
    <location>
        <begin position="841"/>
        <end position="855"/>
    </location>
</feature>
<evidence type="ECO:0000313" key="2">
    <source>
        <dbReference type="EMBL" id="KAK4234018.1"/>
    </source>
</evidence>
<feature type="compositionally biased region" description="Polar residues" evidence="1">
    <location>
        <begin position="1423"/>
        <end position="1437"/>
    </location>
</feature>
<feature type="compositionally biased region" description="Low complexity" evidence="1">
    <location>
        <begin position="489"/>
        <end position="498"/>
    </location>
</feature>
<feature type="compositionally biased region" description="Polar residues" evidence="1">
    <location>
        <begin position="464"/>
        <end position="473"/>
    </location>
</feature>
<feature type="compositionally biased region" description="Basic and acidic residues" evidence="1">
    <location>
        <begin position="357"/>
        <end position="372"/>
    </location>
</feature>